<dbReference type="InParanoid" id="G0NU27"/>
<sequence>MTTTTTKSPTSATSTTVTTPETTTTTVTPTPPTTTQTVSRSTSTSVGPPASSSSSSSVAKDGSTLAGKPKVPVIFDIFHNGQAVEAVVVGTKITLSFRPHYPIPPEYVSVRGCQVEPIDPKYEWEHEPLFIIRDGCPADGVGLVCPPTHSEFGAKVSVEAFRYQTTGLVQYSCLVRICPFAPCPKSNCDDVEGCDSSYMHRYRRELSLEDIRKALEANPELASQFGISPSAFARNPSKSKNFTSVVEEQQRIALGGDHVVRRRLIVVNSEDQLRYYVRTGNI</sequence>
<dbReference type="PROSITE" id="PS51034">
    <property type="entry name" value="ZP_2"/>
    <property type="match status" value="1"/>
</dbReference>
<dbReference type="Proteomes" id="UP000008068">
    <property type="component" value="Unassembled WGS sequence"/>
</dbReference>
<dbReference type="AlphaFoldDB" id="G0NU27"/>
<feature type="region of interest" description="Disordered" evidence="1">
    <location>
        <begin position="1"/>
        <end position="63"/>
    </location>
</feature>
<reference evidence="4" key="1">
    <citation type="submission" date="2011-07" db="EMBL/GenBank/DDBJ databases">
        <authorList>
            <consortium name="Caenorhabditis brenneri Sequencing and Analysis Consortium"/>
            <person name="Wilson R.K."/>
        </authorList>
    </citation>
    <scope>NUCLEOTIDE SEQUENCE [LARGE SCALE GENOMIC DNA]</scope>
    <source>
        <strain evidence="4">PB2801</strain>
    </source>
</reference>
<dbReference type="OrthoDB" id="5785192at2759"/>
<dbReference type="HOGENOM" id="CLU_086149_0_0_1"/>
<dbReference type="eggNOG" id="ENOG502SMP8">
    <property type="taxonomic scope" value="Eukaryota"/>
</dbReference>
<dbReference type="InterPro" id="IPR001507">
    <property type="entry name" value="ZP_dom"/>
</dbReference>
<feature type="domain" description="ZP" evidence="2">
    <location>
        <begin position="1"/>
        <end position="195"/>
    </location>
</feature>
<gene>
    <name evidence="3" type="ORF">CAEBREN_13545</name>
</gene>
<dbReference type="SMART" id="SM00241">
    <property type="entry name" value="ZP"/>
    <property type="match status" value="1"/>
</dbReference>
<protein>
    <recommendedName>
        <fullName evidence="2">ZP domain-containing protein</fullName>
    </recommendedName>
</protein>
<dbReference type="STRING" id="135651.G0NU27"/>
<evidence type="ECO:0000259" key="2">
    <source>
        <dbReference type="PROSITE" id="PS51034"/>
    </source>
</evidence>
<dbReference type="OMA" id="YEWERDP"/>
<dbReference type="PANTHER" id="PTHR47327:SF6">
    <property type="entry name" value="PROTEIN LET-653"/>
    <property type="match status" value="1"/>
</dbReference>
<organism evidence="4">
    <name type="scientific">Caenorhabditis brenneri</name>
    <name type="common">Nematode worm</name>
    <dbReference type="NCBI Taxonomy" id="135651"/>
    <lineage>
        <taxon>Eukaryota</taxon>
        <taxon>Metazoa</taxon>
        <taxon>Ecdysozoa</taxon>
        <taxon>Nematoda</taxon>
        <taxon>Chromadorea</taxon>
        <taxon>Rhabditida</taxon>
        <taxon>Rhabditina</taxon>
        <taxon>Rhabditomorpha</taxon>
        <taxon>Rhabditoidea</taxon>
        <taxon>Rhabditidae</taxon>
        <taxon>Peloderinae</taxon>
        <taxon>Caenorhabditis</taxon>
    </lineage>
</organism>
<dbReference type="EMBL" id="GL379947">
    <property type="protein sequence ID" value="EGT37675.1"/>
    <property type="molecule type" value="Genomic_DNA"/>
</dbReference>
<keyword evidence="4" id="KW-1185">Reference proteome</keyword>
<accession>G0NU27</accession>
<evidence type="ECO:0000313" key="3">
    <source>
        <dbReference type="EMBL" id="EGT37675.1"/>
    </source>
</evidence>
<evidence type="ECO:0000256" key="1">
    <source>
        <dbReference type="SAM" id="MobiDB-lite"/>
    </source>
</evidence>
<dbReference type="InterPro" id="IPR052774">
    <property type="entry name" value="Celegans_DevNeuronal_Protein"/>
</dbReference>
<dbReference type="GO" id="GO:0009653">
    <property type="term" value="P:anatomical structure morphogenesis"/>
    <property type="evidence" value="ECO:0007669"/>
    <property type="project" value="TreeGrafter"/>
</dbReference>
<name>G0NU27_CAEBE</name>
<feature type="compositionally biased region" description="Low complexity" evidence="1">
    <location>
        <begin position="1"/>
        <end position="59"/>
    </location>
</feature>
<evidence type="ECO:0000313" key="4">
    <source>
        <dbReference type="Proteomes" id="UP000008068"/>
    </source>
</evidence>
<proteinExistence type="predicted"/>
<dbReference type="PANTHER" id="PTHR47327">
    <property type="entry name" value="FI18240P1-RELATED"/>
    <property type="match status" value="1"/>
</dbReference>